<dbReference type="OrthoDB" id="9801454at2"/>
<proteinExistence type="predicted"/>
<dbReference type="Gene3D" id="3.90.950.20">
    <property type="entry name" value="CinA-like"/>
    <property type="match status" value="1"/>
</dbReference>
<accession>A0A410PV42</accession>
<dbReference type="EMBL" id="CP035281">
    <property type="protein sequence ID" value="QAT42819.1"/>
    <property type="molecule type" value="Genomic_DNA"/>
</dbReference>
<dbReference type="InterPro" id="IPR036653">
    <property type="entry name" value="CinA-like_C"/>
</dbReference>
<evidence type="ECO:0000259" key="1">
    <source>
        <dbReference type="Pfam" id="PF02464"/>
    </source>
</evidence>
<reference evidence="2 3" key="1">
    <citation type="submission" date="2019-01" db="EMBL/GenBank/DDBJ databases">
        <title>Draft genomes of a novel of Aminipila strains.</title>
        <authorList>
            <person name="Ma S."/>
        </authorList>
    </citation>
    <scope>NUCLEOTIDE SEQUENCE [LARGE SCALE GENOMIC DNA]</scope>
    <source>
        <strain evidence="3">JN-39</strain>
    </source>
</reference>
<dbReference type="Proteomes" id="UP000287601">
    <property type="component" value="Chromosome"/>
</dbReference>
<dbReference type="AlphaFoldDB" id="A0A410PV42"/>
<dbReference type="SUPFAM" id="SSF142433">
    <property type="entry name" value="CinA-like"/>
    <property type="match status" value="1"/>
</dbReference>
<feature type="domain" description="CinA C-terminal" evidence="1">
    <location>
        <begin position="16"/>
        <end position="166"/>
    </location>
</feature>
<dbReference type="KEGG" id="amij:EQM06_05995"/>
<organism evidence="2 3">
    <name type="scientific">Aminipila luticellarii</name>
    <dbReference type="NCBI Taxonomy" id="2507160"/>
    <lineage>
        <taxon>Bacteria</taxon>
        <taxon>Bacillati</taxon>
        <taxon>Bacillota</taxon>
        <taxon>Clostridia</taxon>
        <taxon>Peptostreptococcales</taxon>
        <taxon>Anaerovoracaceae</taxon>
        <taxon>Aminipila</taxon>
    </lineage>
</organism>
<protein>
    <submittedName>
        <fullName evidence="2">CinA family protein</fullName>
    </submittedName>
</protein>
<dbReference type="InterPro" id="IPR008136">
    <property type="entry name" value="CinA_C"/>
</dbReference>
<dbReference type="Pfam" id="PF02464">
    <property type="entry name" value="CinA"/>
    <property type="match status" value="1"/>
</dbReference>
<gene>
    <name evidence="2" type="ORF">EQM06_05995</name>
</gene>
<name>A0A410PV42_9FIRM</name>
<dbReference type="NCBIfam" id="TIGR00199">
    <property type="entry name" value="PncC_domain"/>
    <property type="match status" value="1"/>
</dbReference>
<keyword evidence="3" id="KW-1185">Reference proteome</keyword>
<evidence type="ECO:0000313" key="3">
    <source>
        <dbReference type="Proteomes" id="UP000287601"/>
    </source>
</evidence>
<evidence type="ECO:0000313" key="2">
    <source>
        <dbReference type="EMBL" id="QAT42819.1"/>
    </source>
</evidence>
<sequence>MSKKTEKNTAVLNKNLPMLVGKRLIEQNLSISCAESCTGGMFSQTLTDIPGISAVFDRGIVTYSNQAKMEELGVQKETLEKYGAVSEQTAVEMAVGIQKKAATRIGVSVTGVAGPGGGTAEKPVGLVYVCAVFDGQKMCRELRLHGDRSANRNESMLNMFDMIGELIQ</sequence>
<dbReference type="RefSeq" id="WP_128745468.1">
    <property type="nucleotide sequence ID" value="NZ_CP035281.1"/>
</dbReference>